<reference evidence="1 2" key="1">
    <citation type="submission" date="2016-09" db="EMBL/GenBank/DDBJ databases">
        <title>Draft genome sequence of the soil isolate, Lysinibacillus fusiformis M5, a potential hypoxanthine producer.</title>
        <authorList>
            <person name="Gallegos-Monterrosa R."/>
            <person name="Maroti G."/>
            <person name="Balint B."/>
            <person name="Kovacs A.T."/>
        </authorList>
    </citation>
    <scope>NUCLEOTIDE SEQUENCE [LARGE SCALE GENOMIC DNA]</scope>
    <source>
        <strain evidence="1 2">M5</strain>
    </source>
</reference>
<sequence length="93" mass="10901">MKMKAQTNFIDLVKNTISNNGQSIEERLEEKHKGFEKGWKMDENEVVFWVSPTLRLSDYTGSIMNEFRFNLFFDEESEKFIVSGNNAKSRSLL</sequence>
<accession>A0A1E4R838</accession>
<dbReference type="EMBL" id="MECQ01000001">
    <property type="protein sequence ID" value="ODV56647.1"/>
    <property type="molecule type" value="Genomic_DNA"/>
</dbReference>
<dbReference type="RefSeq" id="WP_069481636.1">
    <property type="nucleotide sequence ID" value="NZ_KV766182.1"/>
</dbReference>
<name>A0A1E4R838_9BACI</name>
<comment type="caution">
    <text evidence="1">The sequence shown here is derived from an EMBL/GenBank/DDBJ whole genome shotgun (WGS) entry which is preliminary data.</text>
</comment>
<proteinExistence type="predicted"/>
<gene>
    <name evidence="1" type="ORF">BG258_12465</name>
</gene>
<dbReference type="AlphaFoldDB" id="A0A1E4R838"/>
<evidence type="ECO:0000313" key="1">
    <source>
        <dbReference type="EMBL" id="ODV56647.1"/>
    </source>
</evidence>
<protein>
    <submittedName>
        <fullName evidence="1">Uncharacterized protein</fullName>
    </submittedName>
</protein>
<organism evidence="1 2">
    <name type="scientific">Lysinibacillus fusiformis</name>
    <dbReference type="NCBI Taxonomy" id="28031"/>
    <lineage>
        <taxon>Bacteria</taxon>
        <taxon>Bacillati</taxon>
        <taxon>Bacillota</taxon>
        <taxon>Bacilli</taxon>
        <taxon>Bacillales</taxon>
        <taxon>Bacillaceae</taxon>
        <taxon>Lysinibacillus</taxon>
    </lineage>
</organism>
<dbReference type="OrthoDB" id="2735654at2"/>
<evidence type="ECO:0000313" key="2">
    <source>
        <dbReference type="Proteomes" id="UP000094784"/>
    </source>
</evidence>
<dbReference type="Proteomes" id="UP000094784">
    <property type="component" value="Unassembled WGS sequence"/>
</dbReference>